<dbReference type="InterPro" id="IPR000515">
    <property type="entry name" value="MetI-like"/>
</dbReference>
<dbReference type="EMBL" id="VBAN01000194">
    <property type="protein sequence ID" value="TMI81753.1"/>
    <property type="molecule type" value="Genomic_DNA"/>
</dbReference>
<evidence type="ECO:0000259" key="10">
    <source>
        <dbReference type="PROSITE" id="PS50928"/>
    </source>
</evidence>
<evidence type="ECO:0000313" key="12">
    <source>
        <dbReference type="Proteomes" id="UP000318093"/>
    </source>
</evidence>
<dbReference type="Proteomes" id="UP000318093">
    <property type="component" value="Unassembled WGS sequence"/>
</dbReference>
<comment type="subcellular location">
    <subcellularLocation>
        <location evidence="1 9">Cell membrane</location>
        <topology evidence="1 9">Multi-pass membrane protein</topology>
    </subcellularLocation>
</comment>
<dbReference type="PANTHER" id="PTHR30614:SF20">
    <property type="entry name" value="GLUTAMINE TRANSPORT SYSTEM PERMEASE PROTEIN GLNP"/>
    <property type="match status" value="1"/>
</dbReference>
<feature type="transmembrane region" description="Helical" evidence="9">
    <location>
        <begin position="53"/>
        <end position="73"/>
    </location>
</feature>
<dbReference type="PANTHER" id="PTHR30614">
    <property type="entry name" value="MEMBRANE COMPONENT OF AMINO ACID ABC TRANSPORTER"/>
    <property type="match status" value="1"/>
</dbReference>
<dbReference type="NCBIfam" id="TIGR01726">
    <property type="entry name" value="HEQRo_perm_3TM"/>
    <property type="match status" value="1"/>
</dbReference>
<gene>
    <name evidence="11" type="ORF">E6H03_06550</name>
</gene>
<dbReference type="InterPro" id="IPR043429">
    <property type="entry name" value="ArtM/GltK/GlnP/TcyL/YhdX-like"/>
</dbReference>
<dbReference type="GO" id="GO:0022857">
    <property type="term" value="F:transmembrane transporter activity"/>
    <property type="evidence" value="ECO:0007669"/>
    <property type="project" value="InterPro"/>
</dbReference>
<organism evidence="11 12">
    <name type="scientific">Candidatus Segetimicrobium genomatis</name>
    <dbReference type="NCBI Taxonomy" id="2569760"/>
    <lineage>
        <taxon>Bacteria</taxon>
        <taxon>Bacillati</taxon>
        <taxon>Candidatus Sysuimicrobiota</taxon>
        <taxon>Candidatus Sysuimicrobiia</taxon>
        <taxon>Candidatus Sysuimicrobiales</taxon>
        <taxon>Candidatus Segetimicrobiaceae</taxon>
        <taxon>Candidatus Segetimicrobium</taxon>
    </lineage>
</organism>
<dbReference type="Gene3D" id="1.10.3720.10">
    <property type="entry name" value="MetI-like"/>
    <property type="match status" value="1"/>
</dbReference>
<evidence type="ECO:0000256" key="6">
    <source>
        <dbReference type="ARBA" id="ARBA00022970"/>
    </source>
</evidence>
<keyword evidence="3 9" id="KW-0813">Transport</keyword>
<evidence type="ECO:0000256" key="3">
    <source>
        <dbReference type="ARBA" id="ARBA00022448"/>
    </source>
</evidence>
<keyword evidence="7 9" id="KW-1133">Transmembrane helix</keyword>
<evidence type="ECO:0000256" key="9">
    <source>
        <dbReference type="RuleBase" id="RU363032"/>
    </source>
</evidence>
<dbReference type="Pfam" id="PF00528">
    <property type="entry name" value="BPD_transp_1"/>
    <property type="match status" value="1"/>
</dbReference>
<comment type="similarity">
    <text evidence="2">Belongs to the binding-protein-dependent transport system permease family. HisMQ subfamily.</text>
</comment>
<dbReference type="SUPFAM" id="SSF161098">
    <property type="entry name" value="MetI-like"/>
    <property type="match status" value="1"/>
</dbReference>
<accession>A0A537JE03</accession>
<evidence type="ECO:0000256" key="2">
    <source>
        <dbReference type="ARBA" id="ARBA00010072"/>
    </source>
</evidence>
<evidence type="ECO:0000313" key="11">
    <source>
        <dbReference type="EMBL" id="TMI81753.1"/>
    </source>
</evidence>
<keyword evidence="6" id="KW-0029">Amino-acid transport</keyword>
<feature type="transmembrane region" description="Helical" evidence="9">
    <location>
        <begin position="178"/>
        <end position="199"/>
    </location>
</feature>
<feature type="transmembrane region" description="Helical" evidence="9">
    <location>
        <begin position="145"/>
        <end position="166"/>
    </location>
</feature>
<evidence type="ECO:0000256" key="1">
    <source>
        <dbReference type="ARBA" id="ARBA00004651"/>
    </source>
</evidence>
<name>A0A537JE03_9BACT</name>
<keyword evidence="5 9" id="KW-0812">Transmembrane</keyword>
<keyword evidence="4" id="KW-1003">Cell membrane</keyword>
<comment type="caution">
    <text evidence="11">The sequence shown here is derived from an EMBL/GenBank/DDBJ whole genome shotgun (WGS) entry which is preliminary data.</text>
</comment>
<feature type="domain" description="ABC transmembrane type-1" evidence="10">
    <location>
        <begin position="15"/>
        <end position="203"/>
    </location>
</feature>
<dbReference type="PROSITE" id="PS50928">
    <property type="entry name" value="ABC_TM1"/>
    <property type="match status" value="1"/>
</dbReference>
<keyword evidence="8 9" id="KW-0472">Membrane</keyword>
<dbReference type="InterPro" id="IPR035906">
    <property type="entry name" value="MetI-like_sf"/>
</dbReference>
<dbReference type="GO" id="GO:0006865">
    <property type="term" value="P:amino acid transport"/>
    <property type="evidence" value="ECO:0007669"/>
    <property type="project" value="UniProtKB-KW"/>
</dbReference>
<dbReference type="GO" id="GO:0043190">
    <property type="term" value="C:ATP-binding cassette (ABC) transporter complex"/>
    <property type="evidence" value="ECO:0007669"/>
    <property type="project" value="InterPro"/>
</dbReference>
<proteinExistence type="inferred from homology"/>
<evidence type="ECO:0000256" key="7">
    <source>
        <dbReference type="ARBA" id="ARBA00022989"/>
    </source>
</evidence>
<reference evidence="11 12" key="1">
    <citation type="journal article" date="2019" name="Nat. Microbiol.">
        <title>Mediterranean grassland soil C-N compound turnover is dependent on rainfall and depth, and is mediated by genomically divergent microorganisms.</title>
        <authorList>
            <person name="Diamond S."/>
            <person name="Andeer P.F."/>
            <person name="Li Z."/>
            <person name="Crits-Christoph A."/>
            <person name="Burstein D."/>
            <person name="Anantharaman K."/>
            <person name="Lane K.R."/>
            <person name="Thomas B.C."/>
            <person name="Pan C."/>
            <person name="Northen T.R."/>
            <person name="Banfield J.F."/>
        </authorList>
    </citation>
    <scope>NUCLEOTIDE SEQUENCE [LARGE SCALE GENOMIC DNA]</scope>
    <source>
        <strain evidence="11">NP_6</strain>
    </source>
</reference>
<sequence length="215" mass="23428">MERVLPYLGLLVRGALITLEISTLSLVFSLLVGVLVGLVATSRLSVARAAARVYVEFVRSVPLLVQIFFVYYGLPLMFRLNLSPYQAATIALSLYGGAYMVEAVRSGIQSVGKHQWEAARALSLGYWRTMAHIVAPQAIRVTLPAAIGIFISLLKGSSVASIIGFVELLQTAINIRNSIFSLSPLFVAGVLYFLMCYGLSRFGGRIEGRFRYGAS</sequence>
<evidence type="ECO:0000256" key="8">
    <source>
        <dbReference type="ARBA" id="ARBA00023136"/>
    </source>
</evidence>
<dbReference type="CDD" id="cd06261">
    <property type="entry name" value="TM_PBP2"/>
    <property type="match status" value="1"/>
</dbReference>
<evidence type="ECO:0000256" key="4">
    <source>
        <dbReference type="ARBA" id="ARBA00022475"/>
    </source>
</evidence>
<dbReference type="InterPro" id="IPR010065">
    <property type="entry name" value="AA_ABC_transptr_permease_3TM"/>
</dbReference>
<dbReference type="AlphaFoldDB" id="A0A537JE03"/>
<feature type="transmembrane region" description="Helical" evidence="9">
    <location>
        <begin position="15"/>
        <end position="41"/>
    </location>
</feature>
<protein>
    <submittedName>
        <fullName evidence="11">Amino acid ABC transporter permease</fullName>
    </submittedName>
</protein>
<evidence type="ECO:0000256" key="5">
    <source>
        <dbReference type="ARBA" id="ARBA00022692"/>
    </source>
</evidence>